<dbReference type="InParanoid" id="A0A803TAS5"/>
<reference evidence="1" key="2">
    <citation type="submission" date="2025-08" db="UniProtKB">
        <authorList>
            <consortium name="Ensembl"/>
        </authorList>
    </citation>
    <scope>IDENTIFICATION</scope>
</reference>
<dbReference type="Proteomes" id="UP000001646">
    <property type="component" value="Unplaced"/>
</dbReference>
<keyword evidence="2" id="KW-1185">Reference proteome</keyword>
<protein>
    <submittedName>
        <fullName evidence="1">Uncharacterized protein</fullName>
    </submittedName>
</protein>
<sequence>TVTLSGGHFPFVGRECLLPDKKSHPVSRLVKMSSSDTETRHPQLDNDYQSFIFFVSQINYFILRPVLYEKYGIMTNNHLCQKRKEKELRRRCLSVTLCNYRYREFLGL</sequence>
<accession>A0A803TAS5</accession>
<organism evidence="1 2">
    <name type="scientific">Anolis carolinensis</name>
    <name type="common">Green anole</name>
    <name type="synonym">American chameleon</name>
    <dbReference type="NCBI Taxonomy" id="28377"/>
    <lineage>
        <taxon>Eukaryota</taxon>
        <taxon>Metazoa</taxon>
        <taxon>Chordata</taxon>
        <taxon>Craniata</taxon>
        <taxon>Vertebrata</taxon>
        <taxon>Euteleostomi</taxon>
        <taxon>Lepidosauria</taxon>
        <taxon>Squamata</taxon>
        <taxon>Bifurcata</taxon>
        <taxon>Unidentata</taxon>
        <taxon>Episquamata</taxon>
        <taxon>Toxicofera</taxon>
        <taxon>Iguania</taxon>
        <taxon>Dactyloidae</taxon>
        <taxon>Anolis</taxon>
    </lineage>
</organism>
<proteinExistence type="predicted"/>
<dbReference type="GeneTree" id="ENSGT00960000190922"/>
<reference evidence="1" key="3">
    <citation type="submission" date="2025-09" db="UniProtKB">
        <authorList>
            <consortium name="Ensembl"/>
        </authorList>
    </citation>
    <scope>IDENTIFICATION</scope>
</reference>
<reference evidence="1" key="1">
    <citation type="submission" date="2009-12" db="EMBL/GenBank/DDBJ databases">
        <title>The Genome Sequence of Anolis carolinensis (Green Anole Lizard).</title>
        <authorList>
            <consortium name="The Genome Sequencing Platform"/>
            <person name="Di Palma F."/>
            <person name="Alfoldi J."/>
            <person name="Heiman D."/>
            <person name="Young S."/>
            <person name="Grabherr M."/>
            <person name="Johnson J."/>
            <person name="Lander E.S."/>
            <person name="Lindblad-Toh K."/>
        </authorList>
    </citation>
    <scope>NUCLEOTIDE SEQUENCE [LARGE SCALE GENOMIC DNA]</scope>
    <source>
        <strain evidence="1">JBL SC #1</strain>
    </source>
</reference>
<evidence type="ECO:0000313" key="2">
    <source>
        <dbReference type="Proteomes" id="UP000001646"/>
    </source>
</evidence>
<dbReference type="Ensembl" id="ENSACAT00000047144.1">
    <property type="protein sequence ID" value="ENSACAP00000032315.1"/>
    <property type="gene ID" value="ENSACAG00000044420.1"/>
</dbReference>
<evidence type="ECO:0000313" key="1">
    <source>
        <dbReference type="Ensembl" id="ENSACAP00000032315.1"/>
    </source>
</evidence>
<dbReference type="AlphaFoldDB" id="A0A803TAS5"/>
<name>A0A803TAS5_ANOCA</name>